<evidence type="ECO:0000256" key="6">
    <source>
        <dbReference type="ARBA" id="ARBA00023065"/>
    </source>
</evidence>
<accession>A0A6I6JWD8</accession>
<dbReference type="InterPro" id="IPR035968">
    <property type="entry name" value="ATP_synth_F1_ATPase_gsu"/>
</dbReference>
<dbReference type="HAMAP" id="MF_00815">
    <property type="entry name" value="ATP_synth_gamma_bact"/>
    <property type="match status" value="1"/>
</dbReference>
<dbReference type="PRINTS" id="PR00126">
    <property type="entry name" value="ATPASEGAMMA"/>
</dbReference>
<comment type="subunit">
    <text evidence="11">F-type ATPases have 2 components, CF(1) - the catalytic core - and CF(0) - the membrane proton channel. CF(1) has five subunits: alpha(3), beta(3), gamma(1), delta(1), epsilon(1). CF(0) has three main subunits: a, b and c.</text>
</comment>
<organism evidence="12 13">
    <name type="scientific">Maribellus comscasis</name>
    <dbReference type="NCBI Taxonomy" id="2681766"/>
    <lineage>
        <taxon>Bacteria</taxon>
        <taxon>Pseudomonadati</taxon>
        <taxon>Bacteroidota</taxon>
        <taxon>Bacteroidia</taxon>
        <taxon>Marinilabiliales</taxon>
        <taxon>Prolixibacteraceae</taxon>
        <taxon>Maribellus</taxon>
    </lineage>
</organism>
<evidence type="ECO:0000256" key="11">
    <source>
        <dbReference type="HAMAP-Rule" id="MF_00815"/>
    </source>
</evidence>
<keyword evidence="13" id="KW-1185">Reference proteome</keyword>
<dbReference type="GO" id="GO:0046933">
    <property type="term" value="F:proton-transporting ATP synthase activity, rotational mechanism"/>
    <property type="evidence" value="ECO:0007669"/>
    <property type="project" value="UniProtKB-UniRule"/>
</dbReference>
<dbReference type="RefSeq" id="WP_158866576.1">
    <property type="nucleotide sequence ID" value="NZ_CP046401.1"/>
</dbReference>
<keyword evidence="4 11" id="KW-0813">Transport</keyword>
<dbReference type="InterPro" id="IPR023632">
    <property type="entry name" value="ATP_synth_F1_gsu_CS"/>
</dbReference>
<comment type="subcellular location">
    <subcellularLocation>
        <location evidence="11">Cell membrane</location>
        <topology evidence="11">Peripheral membrane protein</topology>
    </subcellularLocation>
    <subcellularLocation>
        <location evidence="2">Membrane</location>
        <topology evidence="2">Peripheral membrane protein</topology>
    </subcellularLocation>
    <subcellularLocation>
        <location evidence="10">Thylakoid</location>
    </subcellularLocation>
</comment>
<dbReference type="CDD" id="cd12151">
    <property type="entry name" value="F1-ATPase_gamma"/>
    <property type="match status" value="1"/>
</dbReference>
<dbReference type="GO" id="GO:0005524">
    <property type="term" value="F:ATP binding"/>
    <property type="evidence" value="ECO:0007669"/>
    <property type="project" value="UniProtKB-UniRule"/>
</dbReference>
<dbReference type="AlphaFoldDB" id="A0A6I6JWD8"/>
<keyword evidence="7 11" id="KW-0472">Membrane</keyword>
<dbReference type="NCBIfam" id="TIGR01146">
    <property type="entry name" value="ATPsyn_F1gamma"/>
    <property type="match status" value="1"/>
</dbReference>
<evidence type="ECO:0000256" key="9">
    <source>
        <dbReference type="ARBA" id="ARBA00023310"/>
    </source>
</evidence>
<dbReference type="PANTHER" id="PTHR11693">
    <property type="entry name" value="ATP SYNTHASE GAMMA CHAIN"/>
    <property type="match status" value="1"/>
</dbReference>
<evidence type="ECO:0000313" key="12">
    <source>
        <dbReference type="EMBL" id="QGY44417.1"/>
    </source>
</evidence>
<dbReference type="EMBL" id="CP046401">
    <property type="protein sequence ID" value="QGY44417.1"/>
    <property type="molecule type" value="Genomic_DNA"/>
</dbReference>
<evidence type="ECO:0000256" key="8">
    <source>
        <dbReference type="ARBA" id="ARBA00023196"/>
    </source>
</evidence>
<evidence type="ECO:0000256" key="7">
    <source>
        <dbReference type="ARBA" id="ARBA00023136"/>
    </source>
</evidence>
<protein>
    <recommendedName>
        <fullName evidence="11">ATP synthase gamma chain</fullName>
    </recommendedName>
    <alternativeName>
        <fullName evidence="11">ATP synthase F1 sector gamma subunit</fullName>
    </alternativeName>
    <alternativeName>
        <fullName evidence="11">F-ATPase gamma subunit</fullName>
    </alternativeName>
</protein>
<keyword evidence="11" id="KW-1003">Cell membrane</keyword>
<evidence type="ECO:0000313" key="13">
    <source>
        <dbReference type="Proteomes" id="UP000428260"/>
    </source>
</evidence>
<dbReference type="PANTHER" id="PTHR11693:SF22">
    <property type="entry name" value="ATP SYNTHASE SUBUNIT GAMMA, MITOCHONDRIAL"/>
    <property type="match status" value="1"/>
</dbReference>
<dbReference type="SUPFAM" id="SSF52943">
    <property type="entry name" value="ATP synthase (F1-ATPase), gamma subunit"/>
    <property type="match status" value="1"/>
</dbReference>
<dbReference type="KEGG" id="mcos:GM418_12330"/>
<dbReference type="GO" id="GO:0005886">
    <property type="term" value="C:plasma membrane"/>
    <property type="evidence" value="ECO:0007669"/>
    <property type="project" value="UniProtKB-SubCell"/>
</dbReference>
<evidence type="ECO:0000256" key="4">
    <source>
        <dbReference type="ARBA" id="ARBA00022448"/>
    </source>
</evidence>
<name>A0A6I6JWD8_9BACT</name>
<dbReference type="Gene3D" id="3.40.1380.10">
    <property type="match status" value="1"/>
</dbReference>
<keyword evidence="8 11" id="KW-0139">CF(1)</keyword>
<comment type="similarity">
    <text evidence="3 11">Belongs to the ATPase gamma chain family.</text>
</comment>
<gene>
    <name evidence="11 12" type="primary">atpG</name>
    <name evidence="12" type="ORF">GM418_12330</name>
</gene>
<dbReference type="GO" id="GO:0009579">
    <property type="term" value="C:thylakoid"/>
    <property type="evidence" value="ECO:0007669"/>
    <property type="project" value="UniProtKB-SubCell"/>
</dbReference>
<dbReference type="GO" id="GO:0042777">
    <property type="term" value="P:proton motive force-driven plasma membrane ATP synthesis"/>
    <property type="evidence" value="ECO:0007669"/>
    <property type="project" value="UniProtKB-UniRule"/>
</dbReference>
<comment type="function">
    <text evidence="1 11">Produces ATP from ADP in the presence of a proton gradient across the membrane. The gamma chain is believed to be important in regulating ATPase activity and the flow of protons through the CF(0) complex.</text>
</comment>
<reference evidence="12 13" key="1">
    <citation type="submission" date="2019-11" db="EMBL/GenBank/DDBJ databases">
        <authorList>
            <person name="Zheng R.K."/>
            <person name="Sun C.M."/>
        </authorList>
    </citation>
    <scope>NUCLEOTIDE SEQUENCE [LARGE SCALE GENOMIC DNA]</scope>
    <source>
        <strain evidence="12 13">WC007</strain>
    </source>
</reference>
<sequence length="293" mass="32810">MAGLKEIRTRIASVKTTRQVTSAMKMVSAAKLKKAQDAILQIRPYAEKLHQILTSLSASLENVEDSVYTQGRNPEKVLVILVSSNRGLCGGFNTNIAKKAIELVKTKYSRQLQLGKVEFICLGKQGERQLKHRGMKVSGNKNEIFDELTFDNVNEIASEIMKAFADGSYDRIELVYNQFRNAAVQVQTSEQFLPVEIEEDDEAQNTNFDFIYEPSKEYIIRELIPRSLKIQFYKALLDSNAAEHGARMTAMHQATDNATALLGDLTLQYNKARQATITNEILEIVSGAEALKG</sequence>
<evidence type="ECO:0000256" key="5">
    <source>
        <dbReference type="ARBA" id="ARBA00022781"/>
    </source>
</evidence>
<evidence type="ECO:0000256" key="10">
    <source>
        <dbReference type="ARBA" id="ARBA00060385"/>
    </source>
</evidence>
<keyword evidence="5 11" id="KW-0375">Hydrogen ion transport</keyword>
<evidence type="ECO:0000256" key="1">
    <source>
        <dbReference type="ARBA" id="ARBA00003456"/>
    </source>
</evidence>
<proteinExistence type="inferred from homology"/>
<dbReference type="Proteomes" id="UP000428260">
    <property type="component" value="Chromosome"/>
</dbReference>
<dbReference type="InterPro" id="IPR000131">
    <property type="entry name" value="ATP_synth_F1_gsu"/>
</dbReference>
<dbReference type="Gene3D" id="1.10.287.80">
    <property type="entry name" value="ATP synthase, gamma subunit, helix hairpin domain"/>
    <property type="match status" value="1"/>
</dbReference>
<dbReference type="GO" id="GO:0045259">
    <property type="term" value="C:proton-transporting ATP synthase complex"/>
    <property type="evidence" value="ECO:0007669"/>
    <property type="project" value="UniProtKB-KW"/>
</dbReference>
<evidence type="ECO:0000256" key="2">
    <source>
        <dbReference type="ARBA" id="ARBA00004170"/>
    </source>
</evidence>
<keyword evidence="6 11" id="KW-0406">Ion transport</keyword>
<dbReference type="Pfam" id="PF00231">
    <property type="entry name" value="ATP-synt"/>
    <property type="match status" value="1"/>
</dbReference>
<evidence type="ECO:0000256" key="3">
    <source>
        <dbReference type="ARBA" id="ARBA00007681"/>
    </source>
</evidence>
<keyword evidence="9 11" id="KW-0066">ATP synthesis</keyword>
<dbReference type="PROSITE" id="PS00153">
    <property type="entry name" value="ATPASE_GAMMA"/>
    <property type="match status" value="1"/>
</dbReference>
<dbReference type="FunFam" id="1.10.287.80:FF:000003">
    <property type="entry name" value="ATP synthase gamma chain, chloroplastic"/>
    <property type="match status" value="1"/>
</dbReference>